<dbReference type="UniPathway" id="UPA00248">
    <property type="reaction ID" value="UER00314"/>
</dbReference>
<dbReference type="Gene3D" id="2.30.140.10">
    <property type="entry name" value="Spermidine synthase, tetramerisation domain"/>
    <property type="match status" value="1"/>
</dbReference>
<feature type="active site" description="Proton acceptor" evidence="5 6">
    <location>
        <position position="194"/>
    </location>
</feature>
<keyword evidence="4 5" id="KW-0620">Polyamine biosynthesis</keyword>
<dbReference type="SUPFAM" id="SSF53335">
    <property type="entry name" value="S-adenosyl-L-methionine-dependent methyltransferases"/>
    <property type="match status" value="1"/>
</dbReference>
<comment type="caution">
    <text evidence="5">Lacks conserved residue(s) required for the propagation of feature annotation.</text>
</comment>
<comment type="pathway">
    <text evidence="5">Amine and polyamine biosynthesis; spermidine biosynthesis; spermidine from putrescine: step 1/1.</text>
</comment>
<dbReference type="InterPro" id="IPR001045">
    <property type="entry name" value="Spermi_synthase"/>
</dbReference>
<keyword evidence="3 5" id="KW-0745">Spermidine biosynthesis</keyword>
<evidence type="ECO:0000256" key="1">
    <source>
        <dbReference type="ARBA" id="ARBA00007867"/>
    </source>
</evidence>
<evidence type="ECO:0000313" key="8">
    <source>
        <dbReference type="EMBL" id="AAU49678.1"/>
    </source>
</evidence>
<dbReference type="PROSITE" id="PS51006">
    <property type="entry name" value="PABS_2"/>
    <property type="match status" value="1"/>
</dbReference>
<dbReference type="eggNOG" id="COG0421">
    <property type="taxonomic scope" value="Bacteria"/>
</dbReference>
<comment type="similarity">
    <text evidence="1 5">Belongs to the spermidine/spermine synthase family.</text>
</comment>
<dbReference type="InterPro" id="IPR029063">
    <property type="entry name" value="SAM-dependent_MTases_sf"/>
</dbReference>
<dbReference type="EC" id="2.5.1.16" evidence="5"/>
<evidence type="ECO:0000259" key="7">
    <source>
        <dbReference type="PROSITE" id="PS51006"/>
    </source>
</evidence>
<name>A0A0H2WKQ9_BURMA</name>
<evidence type="ECO:0000256" key="5">
    <source>
        <dbReference type="HAMAP-Rule" id="MF_00198"/>
    </source>
</evidence>
<feature type="binding site" evidence="5">
    <location>
        <position position="124"/>
    </location>
    <ligand>
        <name>spermidine</name>
        <dbReference type="ChEBI" id="CHEBI:57834"/>
    </ligand>
</feature>
<dbReference type="PANTHER" id="PTHR43317:SF1">
    <property type="entry name" value="THERMOSPERMINE SYNTHASE ACAULIS5"/>
    <property type="match status" value="1"/>
</dbReference>
<dbReference type="GO" id="GO:0004766">
    <property type="term" value="F:spermidine synthase activity"/>
    <property type="evidence" value="ECO:0007669"/>
    <property type="project" value="UniProtKB-UniRule"/>
</dbReference>
<accession>A0A0H2WKQ9</accession>
<dbReference type="KEGG" id="bma:BMA2470"/>
<feature type="binding site" evidence="5">
    <location>
        <begin position="176"/>
        <end position="177"/>
    </location>
    <ligand>
        <name>S-methyl-5'-thioadenosine</name>
        <dbReference type="ChEBI" id="CHEBI:17509"/>
    </ligand>
</feature>
<dbReference type="PANTHER" id="PTHR43317">
    <property type="entry name" value="THERMOSPERMINE SYNTHASE ACAULIS5"/>
    <property type="match status" value="1"/>
</dbReference>
<dbReference type="AlphaFoldDB" id="A0A0H2WKQ9"/>
<dbReference type="GO" id="GO:0010487">
    <property type="term" value="F:thermospermine synthase activity"/>
    <property type="evidence" value="ECO:0007669"/>
    <property type="project" value="UniProtKB-ARBA"/>
</dbReference>
<sequence>MPFVRALSESARARGFSALLPPSIIQTIGTARPAAPAALSTTLLFHPTPDVAYGFPNARRLARIESEYQEIEVWETSLLGRLFTLDGRPMTSVGDEFVYHECMTHPAALAHPAPKKALVLGGGDGGAARQLLRHPCIERIVVAELDAAVVDMARRFLGDVHQGALDDPRVELAIGDAARYVDHACEHFDLAVFDLTPPDSPAAGLYTPAFYTRLKRILTPQGAVSLHLGSPLYHGARIAALLAGLRERFAVVAPLCAHVPLYGSPWLMAIASDTLDAASLFSHDIDARLAERHIEGLRFYDAKLHSALFTLPHALRDTLGMHR</sequence>
<organism evidence="8 9">
    <name type="scientific">Burkholderia mallei (strain ATCC 23344)</name>
    <dbReference type="NCBI Taxonomy" id="243160"/>
    <lineage>
        <taxon>Bacteria</taxon>
        <taxon>Pseudomonadati</taxon>
        <taxon>Pseudomonadota</taxon>
        <taxon>Betaproteobacteria</taxon>
        <taxon>Burkholderiales</taxon>
        <taxon>Burkholderiaceae</taxon>
        <taxon>Burkholderia</taxon>
        <taxon>pseudomallei group</taxon>
    </lineage>
</organism>
<dbReference type="GO" id="GO:0008295">
    <property type="term" value="P:spermidine biosynthetic process"/>
    <property type="evidence" value="ECO:0007669"/>
    <property type="project" value="UniProtKB-UniRule"/>
</dbReference>
<dbReference type="HOGENOM" id="CLU_048199_0_1_4"/>
<feature type="binding site" evidence="5">
    <location>
        <position position="100"/>
    </location>
    <ligand>
        <name>spermidine</name>
        <dbReference type="ChEBI" id="CHEBI:57834"/>
    </ligand>
</feature>
<dbReference type="Pfam" id="PF01564">
    <property type="entry name" value="Spermine_synth"/>
    <property type="match status" value="1"/>
</dbReference>
<dbReference type="InterPro" id="IPR030374">
    <property type="entry name" value="PABS"/>
</dbReference>
<dbReference type="InterPro" id="IPR037163">
    <property type="entry name" value="Spermidine_synt_N_sf"/>
</dbReference>
<dbReference type="NCBIfam" id="NF002010">
    <property type="entry name" value="PRK00811.1"/>
    <property type="match status" value="1"/>
</dbReference>
<evidence type="ECO:0000256" key="6">
    <source>
        <dbReference type="PROSITE-ProRule" id="PRU00354"/>
    </source>
</evidence>
<feature type="binding site" evidence="5">
    <location>
        <position position="144"/>
    </location>
    <ligand>
        <name>S-methyl-5'-thioadenosine</name>
        <dbReference type="ChEBI" id="CHEBI:17509"/>
    </ligand>
</feature>
<protein>
    <recommendedName>
        <fullName evidence="5">Polyamine aminopropyltransferase</fullName>
    </recommendedName>
    <alternativeName>
        <fullName evidence="5">Putrescine aminopropyltransferase</fullName>
        <shortName evidence="5">PAPT</shortName>
    </alternativeName>
    <alternativeName>
        <fullName evidence="5">Spermidine synthase</fullName>
        <shortName evidence="5">SPDS</shortName>
        <shortName evidence="5">SPDSY</shortName>
        <ecNumber evidence="5">2.5.1.16</ecNumber>
    </alternativeName>
</protein>
<keyword evidence="2 5" id="KW-0808">Transferase</keyword>
<evidence type="ECO:0000256" key="2">
    <source>
        <dbReference type="ARBA" id="ARBA00022679"/>
    </source>
</evidence>
<reference evidence="8 9" key="1">
    <citation type="journal article" date="2004" name="Proc. Natl. Acad. Sci. U.S.A.">
        <title>Structural flexibility in the Burkholderia mallei genome.</title>
        <authorList>
            <person name="Nierman W.C."/>
            <person name="DeShazer D."/>
            <person name="Kim H.S."/>
            <person name="Tettelin H."/>
            <person name="Nelson K.E."/>
            <person name="Feldblyum T."/>
            <person name="Ulrich R.L."/>
            <person name="Ronning C.M."/>
            <person name="Brinkac L.M."/>
            <person name="Daugherty S.C."/>
            <person name="Davidsen T.D."/>
            <person name="Deboy R.T."/>
            <person name="Dimitrov G."/>
            <person name="Dodson R.J."/>
            <person name="Durkin A.S."/>
            <person name="Gwinn M.L."/>
            <person name="Haft D.H."/>
            <person name="Khouri H."/>
            <person name="Kolonay J.F."/>
            <person name="Madupu R."/>
            <person name="Mohammoud Y."/>
            <person name="Nelson W.C."/>
            <person name="Radune D."/>
            <person name="Romero C.M."/>
            <person name="Sarria S."/>
            <person name="Selengut J."/>
            <person name="Shamblin C."/>
            <person name="Sullivan S.A."/>
            <person name="White O."/>
            <person name="Yu Y."/>
            <person name="Zafar N."/>
            <person name="Zhou L."/>
            <person name="Fraser C.M."/>
        </authorList>
    </citation>
    <scope>NUCLEOTIDE SEQUENCE [LARGE SCALE GENOMIC DNA]</scope>
    <source>
        <strain evidence="8 9">ATCC 23344</strain>
    </source>
</reference>
<evidence type="ECO:0000256" key="3">
    <source>
        <dbReference type="ARBA" id="ARBA00023066"/>
    </source>
</evidence>
<keyword evidence="9" id="KW-1185">Reference proteome</keyword>
<dbReference type="Gene3D" id="3.40.50.150">
    <property type="entry name" value="Vaccinia Virus protein VP39"/>
    <property type="match status" value="1"/>
</dbReference>
<dbReference type="CDD" id="cd02440">
    <property type="entry name" value="AdoMet_MTases"/>
    <property type="match status" value="1"/>
</dbReference>
<comment type="catalytic activity">
    <reaction evidence="5">
        <text>S-adenosyl 3-(methylsulfanyl)propylamine + putrescine = S-methyl-5'-thioadenosine + spermidine + H(+)</text>
        <dbReference type="Rhea" id="RHEA:12721"/>
        <dbReference type="ChEBI" id="CHEBI:15378"/>
        <dbReference type="ChEBI" id="CHEBI:17509"/>
        <dbReference type="ChEBI" id="CHEBI:57443"/>
        <dbReference type="ChEBI" id="CHEBI:57834"/>
        <dbReference type="ChEBI" id="CHEBI:326268"/>
        <dbReference type="EC" id="2.5.1.16"/>
    </reaction>
</comment>
<gene>
    <name evidence="5" type="primary">speE</name>
    <name evidence="8" type="ordered locus">BMA2470</name>
</gene>
<evidence type="ECO:0000256" key="4">
    <source>
        <dbReference type="ARBA" id="ARBA00023115"/>
    </source>
</evidence>
<feature type="binding site" evidence="5">
    <location>
        <position position="69"/>
    </location>
    <ligand>
        <name>S-methyl-5'-thioadenosine</name>
        <dbReference type="ChEBI" id="CHEBI:17509"/>
    </ligand>
</feature>
<proteinExistence type="inferred from homology"/>
<evidence type="ECO:0000313" key="9">
    <source>
        <dbReference type="Proteomes" id="UP000006693"/>
    </source>
</evidence>
<feature type="binding site" evidence="5">
    <location>
        <position position="201"/>
    </location>
    <ligand>
        <name>S-methyl-5'-thioadenosine</name>
        <dbReference type="ChEBI" id="CHEBI:17509"/>
    </ligand>
</feature>
<dbReference type="Proteomes" id="UP000006693">
    <property type="component" value="Chromosome 1"/>
</dbReference>
<dbReference type="EMBL" id="CP000010">
    <property type="protein sequence ID" value="AAU49678.1"/>
    <property type="molecule type" value="Genomic_DNA"/>
</dbReference>
<feature type="domain" description="PABS" evidence="7">
    <location>
        <begin position="42"/>
        <end position="273"/>
    </location>
</feature>
<dbReference type="HAMAP" id="MF_00198">
    <property type="entry name" value="Spermidine_synth"/>
    <property type="match status" value="1"/>
</dbReference>
<comment type="subunit">
    <text evidence="5">Homodimer or homotetramer.</text>
</comment>
<comment type="function">
    <text evidence="5">Catalyzes the irreversible transfer of a propylamine group from the amino donor S-adenosylmethioninamine (decarboxy-AdoMet) to putrescine (1,4-diaminobutane) to yield spermidine.</text>
</comment>